<name>A0A2B7WUR9_9EURO</name>
<dbReference type="EMBL" id="PDNB01000189">
    <property type="protein sequence ID" value="PGH00251.1"/>
    <property type="molecule type" value="Genomic_DNA"/>
</dbReference>
<evidence type="ECO:0000313" key="2">
    <source>
        <dbReference type="EMBL" id="PGH00251.1"/>
    </source>
</evidence>
<feature type="region of interest" description="Disordered" evidence="1">
    <location>
        <begin position="47"/>
        <end position="88"/>
    </location>
</feature>
<sequence>MLGKRVKRLVPALGTLLILFLVAEVFRRGYLTVSSVTSIRPISKVENTMSQEEHTVPQEENAVPQEENHIPKGSDGNGQNLITIPPPIPVPKDDFGRLDEDMAKRYRQVFSASMADTKYFSIEFGKQKAINPSIIPHPSLENTWIIVAQKQRSATQNSVWFAELVCNAVFKSDVLECIEPPTILPIAATSQDGGKCEGDLAFFSNSVGPHDARVFYGPNAPYTIFGSNSDFTCFGQWMQDFRMLVDWGYEAFPRNFFGKATELQRPAPYAAIEKNWFIFWDSNERMYVHYDIYPKRGFAQLDYRGMITQNLAPYAAPNDERCMTKYMPKLPPELESIHQATNSLSITLCRRGHVSCQPNDFNTFILTIFQHKTFYSFHSLYEPYAMLFKQTSPFEIYGISKKPIWIHGRGKPGQGKKPENLSPEASQSWSQTEMFYITSMNWKAHGQRYHGYIDDVLFIGFGIEDDQTAGIDIVAHDLLLDIGLCSVA</sequence>
<evidence type="ECO:0008006" key="4">
    <source>
        <dbReference type="Google" id="ProtNLM"/>
    </source>
</evidence>
<dbReference type="Proteomes" id="UP000223968">
    <property type="component" value="Unassembled WGS sequence"/>
</dbReference>
<organism evidence="2 3">
    <name type="scientific">Helicocarpus griseus UAMH5409</name>
    <dbReference type="NCBI Taxonomy" id="1447875"/>
    <lineage>
        <taxon>Eukaryota</taxon>
        <taxon>Fungi</taxon>
        <taxon>Dikarya</taxon>
        <taxon>Ascomycota</taxon>
        <taxon>Pezizomycotina</taxon>
        <taxon>Eurotiomycetes</taxon>
        <taxon>Eurotiomycetidae</taxon>
        <taxon>Onygenales</taxon>
        <taxon>Ajellomycetaceae</taxon>
        <taxon>Helicocarpus</taxon>
    </lineage>
</organism>
<keyword evidence="3" id="KW-1185">Reference proteome</keyword>
<accession>A0A2B7WUR9</accession>
<comment type="caution">
    <text evidence="2">The sequence shown here is derived from an EMBL/GenBank/DDBJ whole genome shotgun (WGS) entry which is preliminary data.</text>
</comment>
<reference evidence="2 3" key="1">
    <citation type="submission" date="2017-10" db="EMBL/GenBank/DDBJ databases">
        <title>Comparative genomics in systemic dimorphic fungi from Ajellomycetaceae.</title>
        <authorList>
            <person name="Munoz J.F."/>
            <person name="Mcewen J.G."/>
            <person name="Clay O.K."/>
            <person name="Cuomo C.A."/>
        </authorList>
    </citation>
    <scope>NUCLEOTIDE SEQUENCE [LARGE SCALE GENOMIC DNA]</scope>
    <source>
        <strain evidence="2 3">UAMH5409</strain>
    </source>
</reference>
<proteinExistence type="predicted"/>
<dbReference type="AlphaFoldDB" id="A0A2B7WUR9"/>
<gene>
    <name evidence="2" type="ORF">AJ79_08265</name>
</gene>
<evidence type="ECO:0000256" key="1">
    <source>
        <dbReference type="SAM" id="MobiDB-lite"/>
    </source>
</evidence>
<protein>
    <recommendedName>
        <fullName evidence="4">EH domain-containing protein</fullName>
    </recommendedName>
</protein>
<evidence type="ECO:0000313" key="3">
    <source>
        <dbReference type="Proteomes" id="UP000223968"/>
    </source>
</evidence>
<dbReference type="OrthoDB" id="2522565at2759"/>